<evidence type="ECO:0000256" key="6">
    <source>
        <dbReference type="ARBA" id="ARBA00057540"/>
    </source>
</evidence>
<name>A0A6I9W8I1_9HYME</name>
<dbReference type="InterPro" id="IPR016092">
    <property type="entry name" value="ATAP"/>
</dbReference>
<dbReference type="GO" id="GO:0051539">
    <property type="term" value="F:4 iron, 4 sulfur cluster binding"/>
    <property type="evidence" value="ECO:0007669"/>
    <property type="project" value="TreeGrafter"/>
</dbReference>
<evidence type="ECO:0000256" key="8">
    <source>
        <dbReference type="ARBA" id="ARBA00077082"/>
    </source>
</evidence>
<evidence type="ECO:0000256" key="7">
    <source>
        <dbReference type="ARBA" id="ARBA00073313"/>
    </source>
</evidence>
<comment type="function">
    <text evidence="6">Involved in the maturation of mitochondrial 4Fe-4S proteins functioning late in the iron-sulfur cluster assembly pathway. May be involved in the binding of an intermediate of Fe/S cluster assembly.</text>
</comment>
<evidence type="ECO:0000313" key="12">
    <source>
        <dbReference type="RefSeq" id="XP_011636764.1"/>
    </source>
</evidence>
<evidence type="ECO:0000256" key="2">
    <source>
        <dbReference type="ARBA" id="ARBA00006718"/>
    </source>
</evidence>
<dbReference type="GO" id="GO:0016226">
    <property type="term" value="P:iron-sulfur cluster assembly"/>
    <property type="evidence" value="ECO:0007669"/>
    <property type="project" value="InterPro"/>
</dbReference>
<comment type="similarity">
    <text evidence="2">Belongs to the HesB/IscA family.</text>
</comment>
<keyword evidence="11" id="KW-1185">Reference proteome</keyword>
<sequence>MKKMVSLTQVVWGLSSNFVMNQYFSRRLLTSPWYNILMVISSRRMSADIDVKSADALIISDSCVKRLKEIASDGTCLRITVEGGGCSGFQYKFNLDPNVHEDDKVFQKDGTKVIIDSTSLEYVKGSTIEFHMELIRSAFRITNNPLAEQGCSCGASFAIKIE</sequence>
<keyword evidence="5" id="KW-0496">Mitochondrion</keyword>
<dbReference type="Pfam" id="PF01521">
    <property type="entry name" value="Fe-S_biosyn"/>
    <property type="match status" value="1"/>
</dbReference>
<dbReference type="Gene3D" id="2.60.300.12">
    <property type="entry name" value="HesB-like domain"/>
    <property type="match status" value="1"/>
</dbReference>
<accession>A0A6I9W8I1</accession>
<reference evidence="12" key="1">
    <citation type="submission" date="2025-08" db="UniProtKB">
        <authorList>
            <consortium name="RefSeq"/>
        </authorList>
    </citation>
    <scope>IDENTIFICATION</scope>
</reference>
<dbReference type="GO" id="GO:0005506">
    <property type="term" value="F:iron ion binding"/>
    <property type="evidence" value="ECO:0007669"/>
    <property type="project" value="TreeGrafter"/>
</dbReference>
<comment type="subcellular location">
    <subcellularLocation>
        <location evidence="1">Mitochondrion</location>
    </subcellularLocation>
</comment>
<dbReference type="GO" id="GO:0120510">
    <property type="term" value="C:mitochondrial [4Fe-4S] assembly complex"/>
    <property type="evidence" value="ECO:0007669"/>
    <property type="project" value="UniProtKB-ARBA"/>
</dbReference>
<feature type="domain" description="Core" evidence="10">
    <location>
        <begin position="58"/>
        <end position="154"/>
    </location>
</feature>
<dbReference type="GeneID" id="105426985"/>
<dbReference type="Proteomes" id="UP000504615">
    <property type="component" value="Unplaced"/>
</dbReference>
<dbReference type="RefSeq" id="XP_011636764.1">
    <property type="nucleotide sequence ID" value="XM_011638462.2"/>
</dbReference>
<evidence type="ECO:0000256" key="1">
    <source>
        <dbReference type="ARBA" id="ARBA00004173"/>
    </source>
</evidence>
<evidence type="ECO:0000259" key="10">
    <source>
        <dbReference type="Pfam" id="PF01521"/>
    </source>
</evidence>
<keyword evidence="4" id="KW-0408">Iron</keyword>
<dbReference type="NCBIfam" id="TIGR00049">
    <property type="entry name" value="iron-sulfur cluster assembly accessory protein"/>
    <property type="match status" value="1"/>
</dbReference>
<keyword evidence="3" id="KW-0479">Metal-binding</keyword>
<dbReference type="InterPro" id="IPR000361">
    <property type="entry name" value="ATAP_core_dom"/>
</dbReference>
<evidence type="ECO:0000256" key="3">
    <source>
        <dbReference type="ARBA" id="ARBA00022723"/>
    </source>
</evidence>
<evidence type="ECO:0000256" key="5">
    <source>
        <dbReference type="ARBA" id="ARBA00023128"/>
    </source>
</evidence>
<organism evidence="11 12">
    <name type="scientific">Pogonomyrmex barbatus</name>
    <name type="common">red harvester ant</name>
    <dbReference type="NCBI Taxonomy" id="144034"/>
    <lineage>
        <taxon>Eukaryota</taxon>
        <taxon>Metazoa</taxon>
        <taxon>Ecdysozoa</taxon>
        <taxon>Arthropoda</taxon>
        <taxon>Hexapoda</taxon>
        <taxon>Insecta</taxon>
        <taxon>Pterygota</taxon>
        <taxon>Neoptera</taxon>
        <taxon>Endopterygota</taxon>
        <taxon>Hymenoptera</taxon>
        <taxon>Apocrita</taxon>
        <taxon>Aculeata</taxon>
        <taxon>Formicoidea</taxon>
        <taxon>Formicidae</taxon>
        <taxon>Myrmicinae</taxon>
        <taxon>Pogonomyrmex</taxon>
    </lineage>
</organism>
<dbReference type="SUPFAM" id="SSF89360">
    <property type="entry name" value="HesB-like domain"/>
    <property type="match status" value="1"/>
</dbReference>
<evidence type="ECO:0000313" key="11">
    <source>
        <dbReference type="Proteomes" id="UP000504615"/>
    </source>
</evidence>
<dbReference type="FunFam" id="2.60.300.12:FF:000006">
    <property type="entry name" value="Iron-sulfur cluster assembly 2 mitochondrial"/>
    <property type="match status" value="1"/>
</dbReference>
<dbReference type="OrthoDB" id="1938621at2759"/>
<dbReference type="InterPro" id="IPR035903">
    <property type="entry name" value="HesB-like_dom_sf"/>
</dbReference>
<dbReference type="PANTHER" id="PTHR43011:SF1">
    <property type="entry name" value="IRON-SULFUR CLUSTER ASSEMBLY 2 HOMOLOG, MITOCHONDRIAL"/>
    <property type="match status" value="1"/>
</dbReference>
<dbReference type="AlphaFoldDB" id="A0A6I9W8I1"/>
<dbReference type="KEGG" id="pbar:105426985"/>
<protein>
    <recommendedName>
        <fullName evidence="7">Iron-sulfur cluster assembly 2 homolog, mitochondrial</fullName>
    </recommendedName>
    <alternativeName>
        <fullName evidence="8">HESB-like domain-containing protein 1</fullName>
    </alternativeName>
</protein>
<gene>
    <name evidence="12" type="primary">LOC105426985</name>
</gene>
<dbReference type="GO" id="GO:0051537">
    <property type="term" value="F:2 iron, 2 sulfur cluster binding"/>
    <property type="evidence" value="ECO:0007669"/>
    <property type="project" value="TreeGrafter"/>
</dbReference>
<evidence type="ECO:0000256" key="9">
    <source>
        <dbReference type="ARBA" id="ARBA00093471"/>
    </source>
</evidence>
<proteinExistence type="inferred from homology"/>
<comment type="subunit">
    <text evidence="9">Heterotetramer; forms a dimer of dimers with IBA57. Interacts with [2Fe-2S]-ISCA2 forming the heterodimer [2Fe- 2S]-ISCA2-IBA57 complex; [2Fe-2S] cluster binding is absolutely required to promote the complex formation.</text>
</comment>
<dbReference type="PANTHER" id="PTHR43011">
    <property type="entry name" value="IRON-SULFUR CLUSTER ASSEMBLY 2 HOMOLOG, MITOCHONDRIAL"/>
    <property type="match status" value="1"/>
</dbReference>
<evidence type="ECO:0000256" key="4">
    <source>
        <dbReference type="ARBA" id="ARBA00023004"/>
    </source>
</evidence>